<evidence type="ECO:0000313" key="3">
    <source>
        <dbReference type="Proteomes" id="UP001419268"/>
    </source>
</evidence>
<gene>
    <name evidence="2" type="ORF">Scep_024007</name>
</gene>
<protein>
    <submittedName>
        <fullName evidence="2">Uncharacterized protein</fullName>
    </submittedName>
</protein>
<evidence type="ECO:0000256" key="1">
    <source>
        <dbReference type="SAM" id="MobiDB-lite"/>
    </source>
</evidence>
<evidence type="ECO:0000313" key="2">
    <source>
        <dbReference type="EMBL" id="KAK9100577.1"/>
    </source>
</evidence>
<name>A0AAP0F163_9MAGN</name>
<organism evidence="2 3">
    <name type="scientific">Stephania cephalantha</name>
    <dbReference type="NCBI Taxonomy" id="152367"/>
    <lineage>
        <taxon>Eukaryota</taxon>
        <taxon>Viridiplantae</taxon>
        <taxon>Streptophyta</taxon>
        <taxon>Embryophyta</taxon>
        <taxon>Tracheophyta</taxon>
        <taxon>Spermatophyta</taxon>
        <taxon>Magnoliopsida</taxon>
        <taxon>Ranunculales</taxon>
        <taxon>Menispermaceae</taxon>
        <taxon>Menispermoideae</taxon>
        <taxon>Cissampelideae</taxon>
        <taxon>Stephania</taxon>
    </lineage>
</organism>
<comment type="caution">
    <text evidence="2">The sequence shown here is derived from an EMBL/GenBank/DDBJ whole genome shotgun (WGS) entry which is preliminary data.</text>
</comment>
<keyword evidence="3" id="KW-1185">Reference proteome</keyword>
<feature type="compositionally biased region" description="Polar residues" evidence="1">
    <location>
        <begin position="40"/>
        <end position="62"/>
    </location>
</feature>
<reference evidence="2 3" key="1">
    <citation type="submission" date="2024-01" db="EMBL/GenBank/DDBJ databases">
        <title>Genome assemblies of Stephania.</title>
        <authorList>
            <person name="Yang L."/>
        </authorList>
    </citation>
    <scope>NUCLEOTIDE SEQUENCE [LARGE SCALE GENOMIC DNA]</scope>
    <source>
        <strain evidence="2">JXDWG</strain>
        <tissue evidence="2">Leaf</tissue>
    </source>
</reference>
<feature type="region of interest" description="Disordered" evidence="1">
    <location>
        <begin position="1"/>
        <end position="62"/>
    </location>
</feature>
<dbReference type="Proteomes" id="UP001419268">
    <property type="component" value="Unassembled WGS sequence"/>
</dbReference>
<dbReference type="EMBL" id="JBBNAG010000010">
    <property type="protein sequence ID" value="KAK9100577.1"/>
    <property type="molecule type" value="Genomic_DNA"/>
</dbReference>
<dbReference type="AlphaFoldDB" id="A0AAP0F163"/>
<proteinExistence type="predicted"/>
<accession>A0AAP0F163</accession>
<sequence length="123" mass="13107">MLIHHHPSSPLLPKQINIGLTHPPNNPNTTNQPPRPPSSLNPLQDPLSSNPLTKQPPANTSEALKPQIAHLHLTPCETSNPKNISPQLYTLDLALGNPPQSQSQSAIGGAFSSNFIGSVHSSQ</sequence>